<dbReference type="AlphaFoldDB" id="A0A9W7CMF0"/>
<dbReference type="EMBL" id="BSXT01000676">
    <property type="protein sequence ID" value="GMF32161.1"/>
    <property type="molecule type" value="Genomic_DNA"/>
</dbReference>
<protein>
    <submittedName>
        <fullName evidence="2">Unnamed protein product</fullName>
    </submittedName>
</protein>
<dbReference type="Proteomes" id="UP001165121">
    <property type="component" value="Unassembled WGS sequence"/>
</dbReference>
<sequence length="258" mass="28568">MAGFTIPDQDAPPPQAENAAAAQQGNPMEHNVGVPADAPTAGSAMAEPAQPSTRGSTPRRPSVRIPADVGGPFALPRREYVGDVDVDMKDVSRSGAARNPTADASSVGRRVQTMLTLPTPPSFRGSTAQVKQTFMKKYEAYCRQLTALETAFFRPFRMPVGACVEDARRRLIAIFDICKPLDEITECDWINYFWEGRVMGELDYDKVKALVRSKLAMDTQLTDADSHVSKLAHEMYQLLEKENMEWMIEGEPKQMWGT</sequence>
<keyword evidence="3" id="KW-1185">Reference proteome</keyword>
<evidence type="ECO:0000313" key="3">
    <source>
        <dbReference type="Proteomes" id="UP001165121"/>
    </source>
</evidence>
<proteinExistence type="predicted"/>
<accession>A0A9W7CMF0</accession>
<feature type="region of interest" description="Disordered" evidence="1">
    <location>
        <begin position="1"/>
        <end position="71"/>
    </location>
</feature>
<gene>
    <name evidence="2" type="ORF">Pfra01_000756500</name>
</gene>
<evidence type="ECO:0000313" key="2">
    <source>
        <dbReference type="EMBL" id="GMF32161.1"/>
    </source>
</evidence>
<organism evidence="2 3">
    <name type="scientific">Phytophthora fragariaefolia</name>
    <dbReference type="NCBI Taxonomy" id="1490495"/>
    <lineage>
        <taxon>Eukaryota</taxon>
        <taxon>Sar</taxon>
        <taxon>Stramenopiles</taxon>
        <taxon>Oomycota</taxon>
        <taxon>Peronosporomycetes</taxon>
        <taxon>Peronosporales</taxon>
        <taxon>Peronosporaceae</taxon>
        <taxon>Phytophthora</taxon>
    </lineage>
</organism>
<dbReference type="OrthoDB" id="128243at2759"/>
<evidence type="ECO:0000256" key="1">
    <source>
        <dbReference type="SAM" id="MobiDB-lite"/>
    </source>
</evidence>
<reference evidence="2" key="1">
    <citation type="submission" date="2023-04" db="EMBL/GenBank/DDBJ databases">
        <title>Phytophthora fragariaefolia NBRC 109709.</title>
        <authorList>
            <person name="Ichikawa N."/>
            <person name="Sato H."/>
            <person name="Tonouchi N."/>
        </authorList>
    </citation>
    <scope>NUCLEOTIDE SEQUENCE</scope>
    <source>
        <strain evidence="2">NBRC 109709</strain>
    </source>
</reference>
<comment type="caution">
    <text evidence="2">The sequence shown here is derived from an EMBL/GenBank/DDBJ whole genome shotgun (WGS) entry which is preliminary data.</text>
</comment>
<name>A0A9W7CMF0_9STRA</name>